<dbReference type="EC" id="2.3.1.51" evidence="5"/>
<accession>A0A6J4S0T6</accession>
<proteinExistence type="predicted"/>
<sequence>MPELVPMKAQVYKDPRPAEYFEPFHRRARTQEPDGTYTVIRILAAAFCLIVFRTRAIGRGNVPAVGPVIVAPNHFSYADHFFVAAFLRRRVRFMAKSQLFKGVMAKLYSHGGVFPVRRGHRDAEALLTARTILANGGAITMYPEGGRSRTGELAARARPGVGRLALESGATVVPTAIHGSARVRNWKRGDFPPVTVHYGRPMRWEVVEDPTREQQQAVADEVFAEIRSLYEELESEGRRAVARAQRHSGTAGSPDGLGAPIRPAPPAHPLH</sequence>
<feature type="region of interest" description="Disordered" evidence="3">
    <location>
        <begin position="239"/>
        <end position="271"/>
    </location>
</feature>
<evidence type="ECO:0000256" key="2">
    <source>
        <dbReference type="ARBA" id="ARBA00023315"/>
    </source>
</evidence>
<dbReference type="CDD" id="cd07989">
    <property type="entry name" value="LPLAT_AGPAT-like"/>
    <property type="match status" value="1"/>
</dbReference>
<name>A0A6J4S0T6_9ACTN</name>
<organism evidence="5">
    <name type="scientific">uncultured Solirubrobacteraceae bacterium</name>
    <dbReference type="NCBI Taxonomy" id="1162706"/>
    <lineage>
        <taxon>Bacteria</taxon>
        <taxon>Bacillati</taxon>
        <taxon>Actinomycetota</taxon>
        <taxon>Thermoleophilia</taxon>
        <taxon>Solirubrobacterales</taxon>
        <taxon>Solirubrobacteraceae</taxon>
        <taxon>environmental samples</taxon>
    </lineage>
</organism>
<protein>
    <submittedName>
        <fullName evidence="5">1-acyl-sn-glycerol-3-phosphate acyltransferase</fullName>
        <ecNumber evidence="5">2.3.1.51</ecNumber>
    </submittedName>
</protein>
<dbReference type="SUPFAM" id="SSF69593">
    <property type="entry name" value="Glycerol-3-phosphate (1)-acyltransferase"/>
    <property type="match status" value="1"/>
</dbReference>
<dbReference type="AlphaFoldDB" id="A0A6J4S0T6"/>
<evidence type="ECO:0000259" key="4">
    <source>
        <dbReference type="SMART" id="SM00563"/>
    </source>
</evidence>
<gene>
    <name evidence="5" type="ORF">AVDCRST_MAG38-2370</name>
</gene>
<dbReference type="SMART" id="SM00563">
    <property type="entry name" value="PlsC"/>
    <property type="match status" value="1"/>
</dbReference>
<dbReference type="Pfam" id="PF01553">
    <property type="entry name" value="Acyltransferase"/>
    <property type="match status" value="1"/>
</dbReference>
<reference evidence="5" key="1">
    <citation type="submission" date="2020-02" db="EMBL/GenBank/DDBJ databases">
        <authorList>
            <person name="Meier V. D."/>
        </authorList>
    </citation>
    <scope>NUCLEOTIDE SEQUENCE</scope>
    <source>
        <strain evidence="5">AVDCRST_MAG38</strain>
    </source>
</reference>
<dbReference type="GO" id="GO:0003841">
    <property type="term" value="F:1-acylglycerol-3-phosphate O-acyltransferase activity"/>
    <property type="evidence" value="ECO:0007669"/>
    <property type="project" value="UniProtKB-EC"/>
</dbReference>
<evidence type="ECO:0000256" key="3">
    <source>
        <dbReference type="SAM" id="MobiDB-lite"/>
    </source>
</evidence>
<dbReference type="PANTHER" id="PTHR10434">
    <property type="entry name" value="1-ACYL-SN-GLYCEROL-3-PHOSPHATE ACYLTRANSFERASE"/>
    <property type="match status" value="1"/>
</dbReference>
<feature type="compositionally biased region" description="Pro residues" evidence="3">
    <location>
        <begin position="262"/>
        <end position="271"/>
    </location>
</feature>
<keyword evidence="2 5" id="KW-0012">Acyltransferase</keyword>
<feature type="domain" description="Phospholipid/glycerol acyltransferase" evidence="4">
    <location>
        <begin position="68"/>
        <end position="180"/>
    </location>
</feature>
<evidence type="ECO:0000256" key="1">
    <source>
        <dbReference type="ARBA" id="ARBA00022679"/>
    </source>
</evidence>
<dbReference type="PANTHER" id="PTHR10434:SF11">
    <property type="entry name" value="1-ACYL-SN-GLYCEROL-3-PHOSPHATE ACYLTRANSFERASE"/>
    <property type="match status" value="1"/>
</dbReference>
<dbReference type="InterPro" id="IPR002123">
    <property type="entry name" value="Plipid/glycerol_acylTrfase"/>
</dbReference>
<dbReference type="EMBL" id="CADCVJ010000200">
    <property type="protein sequence ID" value="CAA9486501.1"/>
    <property type="molecule type" value="Genomic_DNA"/>
</dbReference>
<evidence type="ECO:0000313" key="5">
    <source>
        <dbReference type="EMBL" id="CAA9486501.1"/>
    </source>
</evidence>
<dbReference type="GO" id="GO:0006654">
    <property type="term" value="P:phosphatidic acid biosynthetic process"/>
    <property type="evidence" value="ECO:0007669"/>
    <property type="project" value="TreeGrafter"/>
</dbReference>
<keyword evidence="1 5" id="KW-0808">Transferase</keyword>